<dbReference type="GO" id="GO:0016020">
    <property type="term" value="C:membrane"/>
    <property type="evidence" value="ECO:0007669"/>
    <property type="project" value="UniProtKB-SubCell"/>
</dbReference>
<evidence type="ECO:0000256" key="6">
    <source>
        <dbReference type="ARBA" id="ARBA00023170"/>
    </source>
</evidence>
<name>A0AAV4ARW0_9GAST</name>
<dbReference type="PRINTS" id="PR00237">
    <property type="entry name" value="GPCRRHODOPSN"/>
</dbReference>
<dbReference type="PANTHER" id="PTHR24238:SF47">
    <property type="entry name" value="ECDYSTEROIDS_DOPAMINE RECEPTOR-RELATED"/>
    <property type="match status" value="1"/>
</dbReference>
<feature type="compositionally biased region" description="Polar residues" evidence="9">
    <location>
        <begin position="529"/>
        <end position="565"/>
    </location>
</feature>
<feature type="transmembrane region" description="Helical" evidence="10">
    <location>
        <begin position="46"/>
        <end position="70"/>
    </location>
</feature>
<keyword evidence="13" id="KW-1185">Reference proteome</keyword>
<evidence type="ECO:0000313" key="12">
    <source>
        <dbReference type="EMBL" id="GFO09677.1"/>
    </source>
</evidence>
<protein>
    <submittedName>
        <fullName evidence="12">Cholecystokinin receptor</fullName>
    </submittedName>
</protein>
<keyword evidence="3 10" id="KW-1133">Transmembrane helix</keyword>
<feature type="transmembrane region" description="Helical" evidence="10">
    <location>
        <begin position="164"/>
        <end position="184"/>
    </location>
</feature>
<keyword evidence="4 8" id="KW-0297">G-protein coupled receptor</keyword>
<feature type="compositionally biased region" description="Polar residues" evidence="9">
    <location>
        <begin position="757"/>
        <end position="768"/>
    </location>
</feature>
<comment type="caution">
    <text evidence="12">The sequence shown here is derived from an EMBL/GenBank/DDBJ whole genome shotgun (WGS) entry which is preliminary data.</text>
</comment>
<comment type="similarity">
    <text evidence="8">Belongs to the G-protein coupled receptor 1 family.</text>
</comment>
<dbReference type="PROSITE" id="PS50262">
    <property type="entry name" value="G_PROTEIN_RECEP_F1_2"/>
    <property type="match status" value="1"/>
</dbReference>
<feature type="region of interest" description="Disordered" evidence="9">
    <location>
        <begin position="747"/>
        <end position="810"/>
    </location>
</feature>
<feature type="transmembrane region" description="Helical" evidence="10">
    <location>
        <begin position="974"/>
        <end position="998"/>
    </location>
</feature>
<evidence type="ECO:0000256" key="7">
    <source>
        <dbReference type="ARBA" id="ARBA00023224"/>
    </source>
</evidence>
<feature type="region of interest" description="Disordered" evidence="9">
    <location>
        <begin position="387"/>
        <end position="442"/>
    </location>
</feature>
<keyword evidence="2 8" id="KW-0812">Transmembrane</keyword>
<sequence length="1021" mass="113406">MLSTNITGTASSFSDSDNQSVITTDMPWLNKEEYLTKFDESFAKTVFPAIFFLGVLMVVGIVGNIAVLYVYTFRMHGRGGTVTRFIQALAVFDLLSCCLAIPGEIMDMKNNYTFGRSPMCKLVRTMNLFCTLSSGITLIVVAIDRYKRICLPLKRQISPSLATIIVCAATVIALVLSTPTAIIYGSRKIATDHPHVTGMDCSIEDRYIKTALPLAYNAMQMLLFLTGLCILIVLYILIARRIWQHEHQRIQRRLSIHIGNCVGLDENQRFPVNPSDAASSSSPTTELASPIPLSAEEKSVLQSDRKSNNNVFFRSIEKSENFESPRHWPKSSPDVSTLSDGTFAIPVSNNQCLWGRNVNATAHSKNSNNVHAKLNECVSVKDLNADGTQPINSPNNSSATRTFTPSYQKDKTSDKEKTCDGDSGISTESLSPCSNAHGKVSFKNQSDSNIPLSLNASNNIPLMDASYPKQMLQNSHDPCDPSAKRFRKHSLEKDEYLIGKSYTLEKGKSCNDNNELTSQSDSVHAAGDDSSNSSPKTSNEPHNTCGTYKITSGKKLSSKTANSEMFSHHTKELTLYKPLENGEDHELETDQEASNKSNDQLSSKYQDDDLSFSQKDSSNEVKFSPKKYGHRKGHSLNLSIVSVTRSEGDHVSDCCILSTQEHTGAVPLAAKTDRNSTKALSTESTFRNEPVKDCSKKLALSTRSSLRARLANSTTNLLGKLMSNEKSLSEWDATLDVYDIQLDTVQVSGKKHPPKDVNSSRPPKTSRSLLVESILTDNSKHKTKNYDGNSIGCKGSQHASGKQGDSDRIDRKCWDSKESTVQLWHRHSFSGDSSQISQVLKNENQSHVCSEKKVLFRNPSLGKADTQENTGKEEDRDSQVQINADFGRKELNPDGDNNKVTFRNGRRGSSLRGFKDLKFRGFSFKSDNPGIRRTTLILFLISLVYIVSFLPHLVMMTVKSLDPQAVSGESEEWILASNLIIRSYFLNSVANPFIYTFFSRNFFRKAKESFSCLRKIRSGKR</sequence>
<feature type="compositionally biased region" description="Basic and acidic residues" evidence="9">
    <location>
        <begin position="408"/>
        <end position="420"/>
    </location>
</feature>
<dbReference type="AlphaFoldDB" id="A0AAV4ARW0"/>
<dbReference type="GO" id="GO:0004930">
    <property type="term" value="F:G protein-coupled receptor activity"/>
    <property type="evidence" value="ECO:0007669"/>
    <property type="project" value="UniProtKB-KW"/>
</dbReference>
<comment type="subcellular location">
    <subcellularLocation>
        <location evidence="1">Membrane</location>
        <topology evidence="1">Multi-pass membrane protein</topology>
    </subcellularLocation>
</comment>
<evidence type="ECO:0000256" key="5">
    <source>
        <dbReference type="ARBA" id="ARBA00023136"/>
    </source>
</evidence>
<organism evidence="12 13">
    <name type="scientific">Plakobranchus ocellatus</name>
    <dbReference type="NCBI Taxonomy" id="259542"/>
    <lineage>
        <taxon>Eukaryota</taxon>
        <taxon>Metazoa</taxon>
        <taxon>Spiralia</taxon>
        <taxon>Lophotrochozoa</taxon>
        <taxon>Mollusca</taxon>
        <taxon>Gastropoda</taxon>
        <taxon>Heterobranchia</taxon>
        <taxon>Euthyneura</taxon>
        <taxon>Panpulmonata</taxon>
        <taxon>Sacoglossa</taxon>
        <taxon>Placobranchoidea</taxon>
        <taxon>Plakobranchidae</taxon>
        <taxon>Plakobranchus</taxon>
    </lineage>
</organism>
<evidence type="ECO:0000256" key="4">
    <source>
        <dbReference type="ARBA" id="ARBA00023040"/>
    </source>
</evidence>
<evidence type="ECO:0000256" key="1">
    <source>
        <dbReference type="ARBA" id="ARBA00004141"/>
    </source>
</evidence>
<evidence type="ECO:0000256" key="8">
    <source>
        <dbReference type="RuleBase" id="RU000688"/>
    </source>
</evidence>
<evidence type="ECO:0000259" key="11">
    <source>
        <dbReference type="PROSITE" id="PS50262"/>
    </source>
</evidence>
<reference evidence="12 13" key="1">
    <citation type="journal article" date="2021" name="Elife">
        <title>Chloroplast acquisition without the gene transfer in kleptoplastic sea slugs, Plakobranchus ocellatus.</title>
        <authorList>
            <person name="Maeda T."/>
            <person name="Takahashi S."/>
            <person name="Yoshida T."/>
            <person name="Shimamura S."/>
            <person name="Takaki Y."/>
            <person name="Nagai Y."/>
            <person name="Toyoda A."/>
            <person name="Suzuki Y."/>
            <person name="Arimoto A."/>
            <person name="Ishii H."/>
            <person name="Satoh N."/>
            <person name="Nishiyama T."/>
            <person name="Hasebe M."/>
            <person name="Maruyama T."/>
            <person name="Minagawa J."/>
            <person name="Obokata J."/>
            <person name="Shigenobu S."/>
        </authorList>
    </citation>
    <scope>NUCLEOTIDE SEQUENCE [LARGE SCALE GENOMIC DNA]</scope>
</reference>
<feature type="region of interest" description="Disordered" evidence="9">
    <location>
        <begin position="507"/>
        <end position="565"/>
    </location>
</feature>
<keyword evidence="6 8" id="KW-0675">Receptor</keyword>
<feature type="compositionally biased region" description="Polar residues" evidence="9">
    <location>
        <begin position="387"/>
        <end position="407"/>
    </location>
</feature>
<feature type="transmembrane region" description="Helical" evidence="10">
    <location>
        <begin position="82"/>
        <end position="102"/>
    </location>
</feature>
<dbReference type="CDD" id="cd00637">
    <property type="entry name" value="7tm_classA_rhodopsin-like"/>
    <property type="match status" value="2"/>
</dbReference>
<dbReference type="Gene3D" id="1.20.1070.10">
    <property type="entry name" value="Rhodopsin 7-helix transmembrane proteins"/>
    <property type="match status" value="2"/>
</dbReference>
<dbReference type="InterPro" id="IPR017452">
    <property type="entry name" value="GPCR_Rhodpsn_7TM"/>
</dbReference>
<feature type="transmembrane region" description="Helical" evidence="10">
    <location>
        <begin position="122"/>
        <end position="143"/>
    </location>
</feature>
<dbReference type="Pfam" id="PF00001">
    <property type="entry name" value="7tm_1"/>
    <property type="match status" value="1"/>
</dbReference>
<feature type="transmembrane region" description="Helical" evidence="10">
    <location>
        <begin position="935"/>
        <end position="954"/>
    </location>
</feature>
<keyword evidence="5 10" id="KW-0472">Membrane</keyword>
<gene>
    <name evidence="12" type="ORF">PoB_003618200</name>
</gene>
<evidence type="ECO:0000256" key="10">
    <source>
        <dbReference type="SAM" id="Phobius"/>
    </source>
</evidence>
<accession>A0AAV4ARW0</accession>
<dbReference type="PANTHER" id="PTHR24238">
    <property type="entry name" value="G-PROTEIN COUPLED RECEPTOR"/>
    <property type="match status" value="1"/>
</dbReference>
<feature type="compositionally biased region" description="Polar residues" evidence="9">
    <location>
        <begin position="592"/>
        <end position="604"/>
    </location>
</feature>
<dbReference type="PROSITE" id="PS00237">
    <property type="entry name" value="G_PROTEIN_RECEP_F1_1"/>
    <property type="match status" value="1"/>
</dbReference>
<dbReference type="SUPFAM" id="SSF81321">
    <property type="entry name" value="Family A G protein-coupled receptor-like"/>
    <property type="match status" value="2"/>
</dbReference>
<dbReference type="Proteomes" id="UP000735302">
    <property type="component" value="Unassembled WGS sequence"/>
</dbReference>
<feature type="transmembrane region" description="Helical" evidence="10">
    <location>
        <begin position="221"/>
        <end position="243"/>
    </location>
</feature>
<feature type="compositionally biased region" description="Polar residues" evidence="9">
    <location>
        <begin position="424"/>
        <end position="434"/>
    </location>
</feature>
<proteinExistence type="inferred from homology"/>
<feature type="domain" description="G-protein coupled receptors family 1 profile" evidence="11">
    <location>
        <begin position="63"/>
        <end position="254"/>
    </location>
</feature>
<feature type="region of interest" description="Disordered" evidence="9">
    <location>
        <begin position="585"/>
        <end position="629"/>
    </location>
</feature>
<evidence type="ECO:0000313" key="13">
    <source>
        <dbReference type="Proteomes" id="UP000735302"/>
    </source>
</evidence>
<evidence type="ECO:0000256" key="2">
    <source>
        <dbReference type="ARBA" id="ARBA00022692"/>
    </source>
</evidence>
<dbReference type="EMBL" id="BLXT01004113">
    <property type="protein sequence ID" value="GFO09677.1"/>
    <property type="molecule type" value="Genomic_DNA"/>
</dbReference>
<keyword evidence="7 8" id="KW-0807">Transducer</keyword>
<evidence type="ECO:0000256" key="9">
    <source>
        <dbReference type="SAM" id="MobiDB-lite"/>
    </source>
</evidence>
<feature type="compositionally biased region" description="Polar residues" evidence="9">
    <location>
        <begin position="510"/>
        <end position="522"/>
    </location>
</feature>
<dbReference type="InterPro" id="IPR000276">
    <property type="entry name" value="GPCR_Rhodpsn"/>
</dbReference>
<evidence type="ECO:0000256" key="3">
    <source>
        <dbReference type="ARBA" id="ARBA00022989"/>
    </source>
</evidence>